<dbReference type="PROSITE" id="PS51155">
    <property type="entry name" value="CHIT_BIND_RR_2"/>
    <property type="match status" value="2"/>
</dbReference>
<feature type="compositionally biased region" description="Polar residues" evidence="2">
    <location>
        <begin position="538"/>
        <end position="551"/>
    </location>
</feature>
<evidence type="ECO:0000313" key="4">
    <source>
        <dbReference type="Proteomes" id="UP000000311"/>
    </source>
</evidence>
<feature type="region of interest" description="Disordered" evidence="2">
    <location>
        <begin position="329"/>
        <end position="367"/>
    </location>
</feature>
<name>E2A4S7_CAMFO</name>
<feature type="region of interest" description="Disordered" evidence="2">
    <location>
        <begin position="462"/>
        <end position="570"/>
    </location>
</feature>
<organism evidence="4">
    <name type="scientific">Camponotus floridanus</name>
    <name type="common">Florida carpenter ant</name>
    <dbReference type="NCBI Taxonomy" id="104421"/>
    <lineage>
        <taxon>Eukaryota</taxon>
        <taxon>Metazoa</taxon>
        <taxon>Ecdysozoa</taxon>
        <taxon>Arthropoda</taxon>
        <taxon>Hexapoda</taxon>
        <taxon>Insecta</taxon>
        <taxon>Pterygota</taxon>
        <taxon>Neoptera</taxon>
        <taxon>Endopterygota</taxon>
        <taxon>Hymenoptera</taxon>
        <taxon>Apocrita</taxon>
        <taxon>Aculeata</taxon>
        <taxon>Formicoidea</taxon>
        <taxon>Formicidae</taxon>
        <taxon>Formicinae</taxon>
        <taxon>Camponotus</taxon>
    </lineage>
</organism>
<dbReference type="OrthoDB" id="6371055at2759"/>
<evidence type="ECO:0000256" key="1">
    <source>
        <dbReference type="PROSITE-ProRule" id="PRU00497"/>
    </source>
</evidence>
<feature type="compositionally biased region" description="Polar residues" evidence="2">
    <location>
        <begin position="335"/>
        <end position="350"/>
    </location>
</feature>
<dbReference type="InterPro" id="IPR000618">
    <property type="entry name" value="Insect_cuticle"/>
</dbReference>
<gene>
    <name evidence="3" type="ORF">EAG_14232</name>
</gene>
<dbReference type="GO" id="GO:0062129">
    <property type="term" value="C:chitin-based extracellular matrix"/>
    <property type="evidence" value="ECO:0007669"/>
    <property type="project" value="TreeGrafter"/>
</dbReference>
<feature type="region of interest" description="Disordered" evidence="2">
    <location>
        <begin position="159"/>
        <end position="192"/>
    </location>
</feature>
<dbReference type="InterPro" id="IPR050468">
    <property type="entry name" value="Cuticle_Struct_Prot"/>
</dbReference>
<dbReference type="Proteomes" id="UP000000311">
    <property type="component" value="Unassembled WGS sequence"/>
</dbReference>
<protein>
    <recommendedName>
        <fullName evidence="5">Cuticle protein 6</fullName>
    </recommendedName>
</protein>
<proteinExistence type="predicted"/>
<evidence type="ECO:0000313" key="3">
    <source>
        <dbReference type="EMBL" id="EFN71554.1"/>
    </source>
</evidence>
<dbReference type="GO" id="GO:0008010">
    <property type="term" value="F:structural constituent of chitin-based larval cuticle"/>
    <property type="evidence" value="ECO:0007669"/>
    <property type="project" value="TreeGrafter"/>
</dbReference>
<dbReference type="OMA" id="HPANGPK"/>
<dbReference type="Pfam" id="PF00379">
    <property type="entry name" value="Chitin_bind_4"/>
    <property type="match status" value="2"/>
</dbReference>
<evidence type="ECO:0008006" key="5">
    <source>
        <dbReference type="Google" id="ProtNLM"/>
    </source>
</evidence>
<feature type="region of interest" description="Disordered" evidence="2">
    <location>
        <begin position="258"/>
        <end position="291"/>
    </location>
</feature>
<feature type="compositionally biased region" description="Low complexity" evidence="2">
    <location>
        <begin position="258"/>
        <end position="276"/>
    </location>
</feature>
<evidence type="ECO:0000256" key="2">
    <source>
        <dbReference type="SAM" id="MobiDB-lite"/>
    </source>
</evidence>
<dbReference type="InParanoid" id="E2A4S7"/>
<dbReference type="PANTHER" id="PTHR10380:SF234">
    <property type="entry name" value="CUTICULAR PROTEIN 97EA, ISOFORM A"/>
    <property type="match status" value="1"/>
</dbReference>
<feature type="compositionally biased region" description="Polar residues" evidence="2">
    <location>
        <begin position="518"/>
        <end position="529"/>
    </location>
</feature>
<accession>E2A4S7</accession>
<dbReference type="EMBL" id="GL436732">
    <property type="protein sequence ID" value="EFN71554.1"/>
    <property type="molecule type" value="Genomic_DNA"/>
</dbReference>
<keyword evidence="4" id="KW-1185">Reference proteome</keyword>
<feature type="compositionally biased region" description="Low complexity" evidence="2">
    <location>
        <begin position="462"/>
        <end position="478"/>
    </location>
</feature>
<keyword evidence="1" id="KW-0193">Cuticle</keyword>
<dbReference type="AlphaFoldDB" id="E2A4S7"/>
<dbReference type="PANTHER" id="PTHR10380">
    <property type="entry name" value="CUTICLE PROTEIN"/>
    <property type="match status" value="1"/>
</dbReference>
<reference evidence="3 4" key="1">
    <citation type="journal article" date="2010" name="Science">
        <title>Genomic comparison of the ants Camponotus floridanus and Harpegnathos saltator.</title>
        <authorList>
            <person name="Bonasio R."/>
            <person name="Zhang G."/>
            <person name="Ye C."/>
            <person name="Mutti N.S."/>
            <person name="Fang X."/>
            <person name="Qin N."/>
            <person name="Donahue G."/>
            <person name="Yang P."/>
            <person name="Li Q."/>
            <person name="Li C."/>
            <person name="Zhang P."/>
            <person name="Huang Z."/>
            <person name="Berger S.L."/>
            <person name="Reinberg D."/>
            <person name="Wang J."/>
            <person name="Liebig J."/>
        </authorList>
    </citation>
    <scope>NUCLEOTIDE SEQUENCE [LARGE SCALE GENOMIC DNA]</scope>
    <source>
        <strain evidence="4">C129</strain>
    </source>
</reference>
<sequence>MQLTYDYNVNQIAILYSIGSVVNYNGVYYSPNSQKCVSSSRHFNFPQECVYEAIRKCSGCQNFYANSCHQVLFLLFCLGLAVAQHNQPYQPTTPVPILKQINKHNEDGSYSYGFEAADGSYKIESKYPTGEVYGKYGFVDDSGNLREIEYGASRRGFEPIGPGINVPPPTLTGNSIAGAGNEPEDDGQYREDPAIYHTDPRYTNGERYELAPKHRQQPIIYNQIAPAPAPVAYNQPRYNAPVNYQPATVSQRIQSEYRPQYRSQNQPQYQGQQLQSTYPSPAIPARPQGHSTTSIDVNAGLASYTVAIVLTALLAVSAQQYQQPGGNYVDDYAQYDSQQPSQPTPRSYASNDVPARQSATPANPKPTPVAILKQINRHNEDGSYTYGFEGADGSFKIETKLPTGDVKGKYGFVDDTGKVRIVEYGANQYGFQPAGDGITVAPPTLFDETTSKEALDAQVYEEYQQRQQQQQQVAARPAYQPPPSQSHTQAVYAPAQVAPSRPTLPKPPIFTPAAPQAPRQSSLIQQEPTYSEPAPPSQLYNQGPAQFSPAPNQEPRSKQPQARSGGGILDQLARDYALPQGVAPPLHDISFGYY</sequence>